<evidence type="ECO:0000313" key="3">
    <source>
        <dbReference type="Proteomes" id="UP001597201"/>
    </source>
</evidence>
<accession>A0ABW3Y3H2</accession>
<dbReference type="InterPro" id="IPR001279">
    <property type="entry name" value="Metallo-B-lactamas"/>
</dbReference>
<dbReference type="Proteomes" id="UP001597201">
    <property type="component" value="Unassembled WGS sequence"/>
</dbReference>
<evidence type="ECO:0000259" key="1">
    <source>
        <dbReference type="SMART" id="SM00849"/>
    </source>
</evidence>
<keyword evidence="3" id="KW-1185">Reference proteome</keyword>
<comment type="caution">
    <text evidence="2">The sequence shown here is derived from an EMBL/GenBank/DDBJ whole genome shotgun (WGS) entry which is preliminary data.</text>
</comment>
<dbReference type="PANTHER" id="PTHR42663:SF4">
    <property type="entry name" value="SLL1036 PROTEIN"/>
    <property type="match status" value="1"/>
</dbReference>
<name>A0ABW3Y3H2_9FLAO</name>
<dbReference type="SMART" id="SM00849">
    <property type="entry name" value="Lactamase_B"/>
    <property type="match status" value="1"/>
</dbReference>
<dbReference type="Pfam" id="PF12706">
    <property type="entry name" value="Lactamase_B_2"/>
    <property type="match status" value="1"/>
</dbReference>
<dbReference type="RefSeq" id="WP_377177635.1">
    <property type="nucleotide sequence ID" value="NZ_JBHTMY010000003.1"/>
</dbReference>
<dbReference type="Gene3D" id="3.60.15.10">
    <property type="entry name" value="Ribonuclease Z/Hydroxyacylglutathione hydrolase-like"/>
    <property type="match status" value="1"/>
</dbReference>
<dbReference type="InterPro" id="IPR036866">
    <property type="entry name" value="RibonucZ/Hydroxyglut_hydro"/>
</dbReference>
<dbReference type="PANTHER" id="PTHR42663">
    <property type="entry name" value="HYDROLASE C777.06C-RELATED-RELATED"/>
    <property type="match status" value="1"/>
</dbReference>
<reference evidence="3" key="1">
    <citation type="journal article" date="2019" name="Int. J. Syst. Evol. Microbiol.">
        <title>The Global Catalogue of Microorganisms (GCM) 10K type strain sequencing project: providing services to taxonomists for standard genome sequencing and annotation.</title>
        <authorList>
            <consortium name="The Broad Institute Genomics Platform"/>
            <consortium name="The Broad Institute Genome Sequencing Center for Infectious Disease"/>
            <person name="Wu L."/>
            <person name="Ma J."/>
        </authorList>
    </citation>
    <scope>NUCLEOTIDE SEQUENCE [LARGE SCALE GENOMIC DNA]</scope>
    <source>
        <strain evidence="3">CCUG 61485</strain>
    </source>
</reference>
<protein>
    <submittedName>
        <fullName evidence="2">MBL fold metallo-hydrolase</fullName>
    </submittedName>
</protein>
<sequence length="278" mass="31578">MKITIWGCRGSLPSPGLEKNKYGGNTSCVQVQDGQKGFIIDGGSGILRLGTHFDESIKEFDILLTHLHLDHIMGLGYFKPLYDPSVTVNIWGPSSSSESLSKRLKQYFSPPLFPVRLNELRANIVFKEIGNDTFSIGNFEIQSEYVCHPGPTVGYRCRLGHKVFTFLPDHEPALGSSKFPHLKNWSSGYNLAHDADLLFHDGQYTADEYIKRIGWGHSSMEDAIKFGEMAKVKKLVFFHYDPVRSDFELEQMLLNCTKDKEISFDLKLGRENEVFYIE</sequence>
<proteinExistence type="predicted"/>
<gene>
    <name evidence="2" type="ORF">ACFQ39_07435</name>
</gene>
<feature type="domain" description="Metallo-beta-lactamase" evidence="1">
    <location>
        <begin position="25"/>
        <end position="217"/>
    </location>
</feature>
<dbReference type="EMBL" id="JBHTMY010000003">
    <property type="protein sequence ID" value="MFD1315445.1"/>
    <property type="molecule type" value="Genomic_DNA"/>
</dbReference>
<dbReference type="CDD" id="cd07715">
    <property type="entry name" value="TaR3-like_MBL-fold"/>
    <property type="match status" value="1"/>
</dbReference>
<organism evidence="2 3">
    <name type="scientific">Namhaeicola litoreus</name>
    <dbReference type="NCBI Taxonomy" id="1052145"/>
    <lineage>
        <taxon>Bacteria</taxon>
        <taxon>Pseudomonadati</taxon>
        <taxon>Bacteroidota</taxon>
        <taxon>Flavobacteriia</taxon>
        <taxon>Flavobacteriales</taxon>
        <taxon>Flavobacteriaceae</taxon>
        <taxon>Namhaeicola</taxon>
    </lineage>
</organism>
<evidence type="ECO:0000313" key="2">
    <source>
        <dbReference type="EMBL" id="MFD1315445.1"/>
    </source>
</evidence>
<dbReference type="SUPFAM" id="SSF56281">
    <property type="entry name" value="Metallo-hydrolase/oxidoreductase"/>
    <property type="match status" value="1"/>
</dbReference>